<reference evidence="1 2" key="1">
    <citation type="submission" date="2019-12" db="EMBL/GenBank/DDBJ databases">
        <authorList>
            <person name="Huq M.A."/>
        </authorList>
    </citation>
    <scope>NUCLEOTIDE SEQUENCE [LARGE SCALE GENOMIC DNA]</scope>
    <source>
        <strain evidence="1 2">MAH-34</strain>
    </source>
</reference>
<protein>
    <submittedName>
        <fullName evidence="1">AAA family ATPase</fullName>
    </submittedName>
</protein>
<evidence type="ECO:0000313" key="1">
    <source>
        <dbReference type="EMBL" id="MVQ36343.1"/>
    </source>
</evidence>
<proteinExistence type="predicted"/>
<organism evidence="1 2">
    <name type="scientific">Paenibacillus anseongense</name>
    <dbReference type="NCBI Taxonomy" id="2682845"/>
    <lineage>
        <taxon>Bacteria</taxon>
        <taxon>Bacillati</taxon>
        <taxon>Bacillota</taxon>
        <taxon>Bacilli</taxon>
        <taxon>Bacillales</taxon>
        <taxon>Paenibacillaceae</taxon>
        <taxon>Paenibacillus</taxon>
    </lineage>
</organism>
<dbReference type="Gene3D" id="3.40.50.300">
    <property type="entry name" value="P-loop containing nucleotide triphosphate hydrolases"/>
    <property type="match status" value="1"/>
</dbReference>
<keyword evidence="2" id="KW-1185">Reference proteome</keyword>
<dbReference type="EMBL" id="WSEM01000016">
    <property type="protein sequence ID" value="MVQ36343.1"/>
    <property type="molecule type" value="Genomic_DNA"/>
</dbReference>
<dbReference type="Proteomes" id="UP000467637">
    <property type="component" value="Unassembled WGS sequence"/>
</dbReference>
<comment type="caution">
    <text evidence="1">The sequence shown here is derived from an EMBL/GenBank/DDBJ whole genome shotgun (WGS) entry which is preliminary data.</text>
</comment>
<gene>
    <name evidence="1" type="ORF">GON05_17175</name>
</gene>
<evidence type="ECO:0000313" key="2">
    <source>
        <dbReference type="Proteomes" id="UP000467637"/>
    </source>
</evidence>
<accession>A0ABW9UC88</accession>
<dbReference type="SUPFAM" id="SSF52540">
    <property type="entry name" value="P-loop containing nucleoside triphosphate hydrolases"/>
    <property type="match status" value="1"/>
</dbReference>
<sequence>MQTVYILSGPAGVGKSTTSTALVDALKNSAYISGDDVSHMHVRGRQKPWKSKSELSLIWNNILSLTRNFVLNGIDVVIDYVTFPDEAYWLRDKLMDLTQNVVYVVLMTDYETLLKRDQLRIPEHQMGERCLILIQEFNESGLNRKYLLDTARKSVDEINLVIDDIMNNKQYSLDDESNGIHYF</sequence>
<dbReference type="InterPro" id="IPR027417">
    <property type="entry name" value="P-loop_NTPase"/>
</dbReference>
<name>A0ABW9UC88_9BACL</name>
<dbReference type="Pfam" id="PF13671">
    <property type="entry name" value="AAA_33"/>
    <property type="match status" value="1"/>
</dbReference>
<dbReference type="RefSeq" id="WP_157320270.1">
    <property type="nucleotide sequence ID" value="NZ_WSEM01000016.1"/>
</dbReference>